<keyword evidence="4" id="KW-1185">Reference proteome</keyword>
<keyword evidence="1" id="KW-1133">Transmembrane helix</keyword>
<evidence type="ECO:0000256" key="1">
    <source>
        <dbReference type="SAM" id="Phobius"/>
    </source>
</evidence>
<feature type="transmembrane region" description="Helical" evidence="1">
    <location>
        <begin position="20"/>
        <end position="37"/>
    </location>
</feature>
<accession>A0A4Y7PVN8</accession>
<feature type="transmembrane region" description="Helical" evidence="1">
    <location>
        <begin position="57"/>
        <end position="77"/>
    </location>
</feature>
<reference evidence="3 4" key="1">
    <citation type="submission" date="2018-06" db="EMBL/GenBank/DDBJ databases">
        <title>A transcriptomic atlas of mushroom development highlights an independent origin of complex multicellularity.</title>
        <authorList>
            <consortium name="DOE Joint Genome Institute"/>
            <person name="Krizsan K."/>
            <person name="Almasi E."/>
            <person name="Merenyi Z."/>
            <person name="Sahu N."/>
            <person name="Viragh M."/>
            <person name="Koszo T."/>
            <person name="Mondo S."/>
            <person name="Kiss B."/>
            <person name="Balint B."/>
            <person name="Kues U."/>
            <person name="Barry K."/>
            <person name="Hegedus J.C."/>
            <person name="Henrissat B."/>
            <person name="Johnson J."/>
            <person name="Lipzen A."/>
            <person name="Ohm R."/>
            <person name="Nagy I."/>
            <person name="Pangilinan J."/>
            <person name="Yan J."/>
            <person name="Xiong Y."/>
            <person name="Grigoriev I.V."/>
            <person name="Hibbett D.S."/>
            <person name="Nagy L.G."/>
        </authorList>
    </citation>
    <scope>NUCLEOTIDE SEQUENCE [LARGE SCALE GENOMIC DNA]</scope>
    <source>
        <strain evidence="3 4">SZMC22713</strain>
    </source>
</reference>
<dbReference type="InterPro" id="IPR045340">
    <property type="entry name" value="DUF6533"/>
</dbReference>
<keyword evidence="1" id="KW-0472">Membrane</keyword>
<dbReference type="Pfam" id="PF20151">
    <property type="entry name" value="DUF6533"/>
    <property type="match status" value="1"/>
</dbReference>
<name>A0A4Y7PVN8_9AGAM</name>
<keyword evidence="1" id="KW-0812">Transmembrane</keyword>
<sequence>MSDSSPDIAGLIAVAWQDQFGTYAGISGIALVSYEYALTFSTEVSEIWKSRFSAAQAFFFMTRYLYMFFMVVYFANAFIPYRSETTLEIMPQIGLYGILSLRTYAIYQKNMSILAILALPGVANVAIGIYSAVLAKPVVDNSALFGVVCGMEYQSLNSQSGQTFTTLLLSLATVVLALIIDVLVFALTFKKTIHHAMEMRKEPVVATNSLLGNLGALLRVGPEDDEEIGEIDVDDESEIVEERGIVDHSDIIEVPRDPSDV</sequence>
<gene>
    <name evidence="3" type="ORF">BD410DRAFT_792524</name>
</gene>
<organism evidence="3 4">
    <name type="scientific">Rickenella mellea</name>
    <dbReference type="NCBI Taxonomy" id="50990"/>
    <lineage>
        <taxon>Eukaryota</taxon>
        <taxon>Fungi</taxon>
        <taxon>Dikarya</taxon>
        <taxon>Basidiomycota</taxon>
        <taxon>Agaricomycotina</taxon>
        <taxon>Agaricomycetes</taxon>
        <taxon>Hymenochaetales</taxon>
        <taxon>Rickenellaceae</taxon>
        <taxon>Rickenella</taxon>
    </lineage>
</organism>
<dbReference type="OrthoDB" id="3267855at2759"/>
<feature type="domain" description="DUF6533" evidence="2">
    <location>
        <begin position="23"/>
        <end position="67"/>
    </location>
</feature>
<dbReference type="Proteomes" id="UP000294933">
    <property type="component" value="Unassembled WGS sequence"/>
</dbReference>
<feature type="transmembrane region" description="Helical" evidence="1">
    <location>
        <begin position="167"/>
        <end position="189"/>
    </location>
</feature>
<feature type="transmembrane region" description="Helical" evidence="1">
    <location>
        <begin position="89"/>
        <end position="107"/>
    </location>
</feature>
<evidence type="ECO:0000313" key="4">
    <source>
        <dbReference type="Proteomes" id="UP000294933"/>
    </source>
</evidence>
<evidence type="ECO:0000313" key="3">
    <source>
        <dbReference type="EMBL" id="TDL19108.1"/>
    </source>
</evidence>
<proteinExistence type="predicted"/>
<evidence type="ECO:0000259" key="2">
    <source>
        <dbReference type="Pfam" id="PF20151"/>
    </source>
</evidence>
<protein>
    <recommendedName>
        <fullName evidence="2">DUF6533 domain-containing protein</fullName>
    </recommendedName>
</protein>
<feature type="transmembrane region" description="Helical" evidence="1">
    <location>
        <begin position="114"/>
        <end position="135"/>
    </location>
</feature>
<dbReference type="AlphaFoldDB" id="A0A4Y7PVN8"/>
<dbReference type="VEuPathDB" id="FungiDB:BD410DRAFT_792524"/>
<dbReference type="EMBL" id="ML170200">
    <property type="protein sequence ID" value="TDL19108.1"/>
    <property type="molecule type" value="Genomic_DNA"/>
</dbReference>